<comment type="caution">
    <text evidence="4">The sequence shown here is derived from an EMBL/GenBank/DDBJ whole genome shotgun (WGS) entry which is preliminary data.</text>
</comment>
<reference evidence="4 5" key="1">
    <citation type="submission" date="2019-12" db="EMBL/GenBank/DDBJ databases">
        <title>Whole genome sequencing of endophytic Actinobacterium Micromonospora sp. MPMI6T.</title>
        <authorList>
            <person name="Evv R."/>
            <person name="Podile A.R."/>
        </authorList>
    </citation>
    <scope>NUCLEOTIDE SEQUENCE [LARGE SCALE GENOMIC DNA]</scope>
    <source>
        <strain evidence="4 5">MPMI6</strain>
    </source>
</reference>
<proteinExistence type="inferred from homology"/>
<protein>
    <recommendedName>
        <fullName evidence="2">Anti-sigma factor antagonist</fullName>
    </recommendedName>
</protein>
<evidence type="ECO:0000313" key="5">
    <source>
        <dbReference type="Proteomes" id="UP000823521"/>
    </source>
</evidence>
<dbReference type="NCBIfam" id="TIGR00377">
    <property type="entry name" value="ant_ant_sig"/>
    <property type="match status" value="1"/>
</dbReference>
<dbReference type="InterPro" id="IPR058548">
    <property type="entry name" value="MlaB-like_STAS"/>
</dbReference>
<dbReference type="PANTHER" id="PTHR33495">
    <property type="entry name" value="ANTI-SIGMA FACTOR ANTAGONIST TM_1081-RELATED-RELATED"/>
    <property type="match status" value="1"/>
</dbReference>
<evidence type="ECO:0000256" key="2">
    <source>
        <dbReference type="RuleBase" id="RU003749"/>
    </source>
</evidence>
<gene>
    <name evidence="4" type="ORF">GSF22_22775</name>
</gene>
<evidence type="ECO:0000313" key="4">
    <source>
        <dbReference type="EMBL" id="MBO4208810.1"/>
    </source>
</evidence>
<organism evidence="4 5">
    <name type="scientific">Micromonospora echinofusca</name>
    <dbReference type="NCBI Taxonomy" id="47858"/>
    <lineage>
        <taxon>Bacteria</taxon>
        <taxon>Bacillati</taxon>
        <taxon>Actinomycetota</taxon>
        <taxon>Actinomycetes</taxon>
        <taxon>Micromonosporales</taxon>
        <taxon>Micromonosporaceae</taxon>
        <taxon>Micromonospora</taxon>
    </lineage>
</organism>
<sequence length="116" mass="12309">MTFTVSYVLRDAVACLRLEGELDMAAAPELNAAIDRLHADGRFRLLADLAGLTFCDSSGLAAFVRGDNQSAAAGGWLRFTGAHGRVLRVLEISGLAEVLRYDGDPDMSAPTAPGDR</sequence>
<dbReference type="Gene3D" id="3.30.750.24">
    <property type="entry name" value="STAS domain"/>
    <property type="match status" value="1"/>
</dbReference>
<dbReference type="CDD" id="cd07043">
    <property type="entry name" value="STAS_anti-anti-sigma_factors"/>
    <property type="match status" value="1"/>
</dbReference>
<dbReference type="InterPro" id="IPR003658">
    <property type="entry name" value="Anti-sigma_ant"/>
</dbReference>
<dbReference type="InterPro" id="IPR002645">
    <property type="entry name" value="STAS_dom"/>
</dbReference>
<feature type="domain" description="STAS" evidence="3">
    <location>
        <begin position="3"/>
        <end position="99"/>
    </location>
</feature>
<comment type="similarity">
    <text evidence="1 2">Belongs to the anti-sigma-factor antagonist family.</text>
</comment>
<dbReference type="InterPro" id="IPR036513">
    <property type="entry name" value="STAS_dom_sf"/>
</dbReference>
<name>A0ABS3VW93_MICEH</name>
<evidence type="ECO:0000259" key="3">
    <source>
        <dbReference type="PROSITE" id="PS50801"/>
    </source>
</evidence>
<evidence type="ECO:0000256" key="1">
    <source>
        <dbReference type="ARBA" id="ARBA00009013"/>
    </source>
</evidence>
<keyword evidence="5" id="KW-1185">Reference proteome</keyword>
<accession>A0ABS3VW93</accession>
<dbReference type="PROSITE" id="PS50801">
    <property type="entry name" value="STAS"/>
    <property type="match status" value="1"/>
</dbReference>
<dbReference type="PANTHER" id="PTHR33495:SF2">
    <property type="entry name" value="ANTI-SIGMA FACTOR ANTAGONIST TM_1081-RELATED"/>
    <property type="match status" value="1"/>
</dbReference>
<dbReference type="EMBL" id="WVUH01000231">
    <property type="protein sequence ID" value="MBO4208810.1"/>
    <property type="molecule type" value="Genomic_DNA"/>
</dbReference>
<dbReference type="Proteomes" id="UP000823521">
    <property type="component" value="Unassembled WGS sequence"/>
</dbReference>
<dbReference type="SUPFAM" id="SSF52091">
    <property type="entry name" value="SpoIIaa-like"/>
    <property type="match status" value="1"/>
</dbReference>
<dbReference type="RefSeq" id="WP_208815790.1">
    <property type="nucleotide sequence ID" value="NZ_WVUH01000231.1"/>
</dbReference>
<dbReference type="Pfam" id="PF13466">
    <property type="entry name" value="STAS_2"/>
    <property type="match status" value="1"/>
</dbReference>